<dbReference type="EMBL" id="SNYJ01000025">
    <property type="protein sequence ID" value="TDQ34219.1"/>
    <property type="molecule type" value="Genomic_DNA"/>
</dbReference>
<keyword evidence="1" id="KW-0472">Membrane</keyword>
<feature type="transmembrane region" description="Helical" evidence="1">
    <location>
        <begin position="92"/>
        <end position="109"/>
    </location>
</feature>
<keyword evidence="1" id="KW-0812">Transmembrane</keyword>
<keyword evidence="3" id="KW-1185">Reference proteome</keyword>
<evidence type="ECO:0000256" key="1">
    <source>
        <dbReference type="SAM" id="Phobius"/>
    </source>
</evidence>
<proteinExistence type="predicted"/>
<dbReference type="RefSeq" id="WP_133582169.1">
    <property type="nucleotide sequence ID" value="NZ_SNYJ01000025.1"/>
</dbReference>
<dbReference type="OrthoDB" id="1653819at2"/>
<feature type="transmembrane region" description="Helical" evidence="1">
    <location>
        <begin position="47"/>
        <end position="63"/>
    </location>
</feature>
<dbReference type="NCBIfam" id="TIGR02893">
    <property type="entry name" value="spore_yabQ"/>
    <property type="match status" value="1"/>
</dbReference>
<feature type="transmembrane region" description="Helical" evidence="1">
    <location>
        <begin position="70"/>
        <end position="86"/>
    </location>
</feature>
<organism evidence="2 3">
    <name type="scientific">Aureibacillus halotolerans</name>
    <dbReference type="NCBI Taxonomy" id="1508390"/>
    <lineage>
        <taxon>Bacteria</taxon>
        <taxon>Bacillati</taxon>
        <taxon>Bacillota</taxon>
        <taxon>Bacilli</taxon>
        <taxon>Bacillales</taxon>
        <taxon>Bacillaceae</taxon>
        <taxon>Aureibacillus</taxon>
    </lineage>
</organism>
<feature type="transmembrane region" description="Helical" evidence="1">
    <location>
        <begin position="146"/>
        <end position="166"/>
    </location>
</feature>
<comment type="caution">
    <text evidence="2">The sequence shown here is derived from an EMBL/GenBank/DDBJ whole genome shotgun (WGS) entry which is preliminary data.</text>
</comment>
<name>A0A4R6TPV0_9BACI</name>
<gene>
    <name evidence="2" type="ORF">EV213_12523</name>
</gene>
<dbReference type="Proteomes" id="UP000295632">
    <property type="component" value="Unassembled WGS sequence"/>
</dbReference>
<dbReference type="Pfam" id="PF09578">
    <property type="entry name" value="Spore_YabQ"/>
    <property type="match status" value="1"/>
</dbReference>
<reference evidence="2 3" key="1">
    <citation type="submission" date="2019-03" db="EMBL/GenBank/DDBJ databases">
        <title>Genomic Encyclopedia of Type Strains, Phase IV (KMG-IV): sequencing the most valuable type-strain genomes for metagenomic binning, comparative biology and taxonomic classification.</title>
        <authorList>
            <person name="Goeker M."/>
        </authorList>
    </citation>
    <scope>NUCLEOTIDE SEQUENCE [LARGE SCALE GENOMIC DNA]</scope>
    <source>
        <strain evidence="2 3">DSM 28697</strain>
    </source>
</reference>
<protein>
    <submittedName>
        <fullName evidence="2">Spore cortex biosynthesis protein YabQ</fullName>
    </submittedName>
</protein>
<evidence type="ECO:0000313" key="2">
    <source>
        <dbReference type="EMBL" id="TDQ34219.1"/>
    </source>
</evidence>
<evidence type="ECO:0000313" key="3">
    <source>
        <dbReference type="Proteomes" id="UP000295632"/>
    </source>
</evidence>
<sequence length="197" mass="23012">MTITLQMASLLAMVAAGIWVGLSVDTYKRIWRHYIRNMWMKGLHDIIFWVLQGVLVFFLLWHVNYGELRFYLLLAMLLGVSMYQTLLKRAYLTMLNALLSCILTLVRILRQACLLLIIRPIVWVASVIWAIIAFIVGGIGKILYHLLRIVFFLPIRWGLLLIWRLLPIKTRQHFVVVAGKCMSFKNTITQLVKKLRK</sequence>
<accession>A0A4R6TPV0</accession>
<dbReference type="AlphaFoldDB" id="A0A4R6TPV0"/>
<keyword evidence="1" id="KW-1133">Transmembrane helix</keyword>
<dbReference type="InterPro" id="IPR019074">
    <property type="entry name" value="YabQ"/>
</dbReference>
<feature type="transmembrane region" description="Helical" evidence="1">
    <location>
        <begin position="121"/>
        <end position="140"/>
    </location>
</feature>